<dbReference type="GO" id="GO:0008233">
    <property type="term" value="F:peptidase activity"/>
    <property type="evidence" value="ECO:0007669"/>
    <property type="project" value="UniProtKB-KW"/>
</dbReference>
<evidence type="ECO:0000313" key="7">
    <source>
        <dbReference type="EMBL" id="MDQ0467843.1"/>
    </source>
</evidence>
<gene>
    <name evidence="7" type="ORF">QO011_000838</name>
</gene>
<comment type="subcellular location">
    <subcellularLocation>
        <location evidence="1">Membrane</location>
        <topology evidence="1">Multi-pass membrane protein</topology>
    </subcellularLocation>
</comment>
<evidence type="ECO:0000313" key="8">
    <source>
        <dbReference type="Proteomes" id="UP001242480"/>
    </source>
</evidence>
<dbReference type="PANTHER" id="PTHR33507">
    <property type="entry name" value="INNER MEMBRANE PROTEIN YBBJ"/>
    <property type="match status" value="1"/>
</dbReference>
<sequence>MAESALLALGIWTWFLVAAVLMILELAAPGAFMFWLGLGAAATGVVSLVFVNLTWQQELLVFAVLALASAAIGRSVMRRVAARSSDSPFLNRRAEAFVGREFVLADPIVHGGGRVRIDDTVWRVTGADAPAGTRVKVTRVDGAALVVVPV</sequence>
<reference evidence="7 8" key="1">
    <citation type="submission" date="2023-07" db="EMBL/GenBank/DDBJ databases">
        <title>Genomic Encyclopedia of Type Strains, Phase IV (KMG-IV): sequencing the most valuable type-strain genomes for metagenomic binning, comparative biology and taxonomic classification.</title>
        <authorList>
            <person name="Goeker M."/>
        </authorList>
    </citation>
    <scope>NUCLEOTIDE SEQUENCE [LARGE SCALE GENOMIC DNA]</scope>
    <source>
        <strain evidence="7 8">DSM 19619</strain>
    </source>
</reference>
<organism evidence="7 8">
    <name type="scientific">Labrys wisconsinensis</name>
    <dbReference type="NCBI Taxonomy" id="425677"/>
    <lineage>
        <taxon>Bacteria</taxon>
        <taxon>Pseudomonadati</taxon>
        <taxon>Pseudomonadota</taxon>
        <taxon>Alphaproteobacteria</taxon>
        <taxon>Hyphomicrobiales</taxon>
        <taxon>Xanthobacteraceae</taxon>
        <taxon>Labrys</taxon>
    </lineage>
</organism>
<dbReference type="RefSeq" id="WP_307268086.1">
    <property type="nucleotide sequence ID" value="NZ_JAUSVX010000001.1"/>
</dbReference>
<dbReference type="Gene3D" id="2.40.50.140">
    <property type="entry name" value="Nucleic acid-binding proteins"/>
    <property type="match status" value="1"/>
</dbReference>
<evidence type="ECO:0000256" key="3">
    <source>
        <dbReference type="ARBA" id="ARBA00022989"/>
    </source>
</evidence>
<dbReference type="InterPro" id="IPR002810">
    <property type="entry name" value="NfeD-like_C"/>
</dbReference>
<feature type="transmembrane region" description="Helical" evidence="5">
    <location>
        <begin position="6"/>
        <end position="24"/>
    </location>
</feature>
<feature type="transmembrane region" description="Helical" evidence="5">
    <location>
        <begin position="59"/>
        <end position="77"/>
    </location>
</feature>
<feature type="transmembrane region" description="Helical" evidence="5">
    <location>
        <begin position="31"/>
        <end position="53"/>
    </location>
</feature>
<keyword evidence="8" id="KW-1185">Reference proteome</keyword>
<dbReference type="InterPro" id="IPR012340">
    <property type="entry name" value="NA-bd_OB-fold"/>
</dbReference>
<proteinExistence type="predicted"/>
<feature type="domain" description="NfeD-like C-terminal" evidence="6">
    <location>
        <begin position="94"/>
        <end position="149"/>
    </location>
</feature>
<dbReference type="Pfam" id="PF01957">
    <property type="entry name" value="NfeD"/>
    <property type="match status" value="1"/>
</dbReference>
<dbReference type="EMBL" id="JAUSVX010000001">
    <property type="protein sequence ID" value="MDQ0467843.1"/>
    <property type="molecule type" value="Genomic_DNA"/>
</dbReference>
<keyword evidence="7" id="KW-0378">Hydrolase</keyword>
<evidence type="ECO:0000256" key="1">
    <source>
        <dbReference type="ARBA" id="ARBA00004141"/>
    </source>
</evidence>
<comment type="caution">
    <text evidence="7">The sequence shown here is derived from an EMBL/GenBank/DDBJ whole genome shotgun (WGS) entry which is preliminary data.</text>
</comment>
<evidence type="ECO:0000256" key="2">
    <source>
        <dbReference type="ARBA" id="ARBA00022692"/>
    </source>
</evidence>
<keyword evidence="3 5" id="KW-1133">Transmembrane helix</keyword>
<evidence type="ECO:0000256" key="5">
    <source>
        <dbReference type="SAM" id="Phobius"/>
    </source>
</evidence>
<keyword evidence="4 5" id="KW-0472">Membrane</keyword>
<dbReference type="InterPro" id="IPR052165">
    <property type="entry name" value="Membrane_assoc_protease"/>
</dbReference>
<protein>
    <submittedName>
        <fullName evidence="7">Membrane protein implicated in regulation of membrane protease activity</fullName>
    </submittedName>
</protein>
<name>A0ABU0J0Q2_9HYPH</name>
<dbReference type="PANTHER" id="PTHR33507:SF3">
    <property type="entry name" value="INNER MEMBRANE PROTEIN YBBJ"/>
    <property type="match status" value="1"/>
</dbReference>
<evidence type="ECO:0000256" key="4">
    <source>
        <dbReference type="ARBA" id="ARBA00023136"/>
    </source>
</evidence>
<dbReference type="Proteomes" id="UP001242480">
    <property type="component" value="Unassembled WGS sequence"/>
</dbReference>
<keyword evidence="2 5" id="KW-0812">Transmembrane</keyword>
<keyword evidence="7" id="KW-0645">Protease</keyword>
<dbReference type="GO" id="GO:0006508">
    <property type="term" value="P:proteolysis"/>
    <property type="evidence" value="ECO:0007669"/>
    <property type="project" value="UniProtKB-KW"/>
</dbReference>
<evidence type="ECO:0000259" key="6">
    <source>
        <dbReference type="Pfam" id="PF01957"/>
    </source>
</evidence>
<accession>A0ABU0J0Q2</accession>